<evidence type="ECO:0000313" key="2">
    <source>
        <dbReference type="Proteomes" id="UP000193560"/>
    </source>
</evidence>
<dbReference type="AlphaFoldDB" id="A0A1X2HZ08"/>
<keyword evidence="2" id="KW-1185">Reference proteome</keyword>
<organism evidence="1 2">
    <name type="scientific">Absidia repens</name>
    <dbReference type="NCBI Taxonomy" id="90262"/>
    <lineage>
        <taxon>Eukaryota</taxon>
        <taxon>Fungi</taxon>
        <taxon>Fungi incertae sedis</taxon>
        <taxon>Mucoromycota</taxon>
        <taxon>Mucoromycotina</taxon>
        <taxon>Mucoromycetes</taxon>
        <taxon>Mucorales</taxon>
        <taxon>Cunninghamellaceae</taxon>
        <taxon>Absidia</taxon>
    </lineage>
</organism>
<accession>A0A1X2HZ08</accession>
<dbReference type="OrthoDB" id="2553626at2759"/>
<dbReference type="Proteomes" id="UP000193560">
    <property type="component" value="Unassembled WGS sequence"/>
</dbReference>
<comment type="caution">
    <text evidence="1">The sequence shown here is derived from an EMBL/GenBank/DDBJ whole genome shotgun (WGS) entry which is preliminary data.</text>
</comment>
<evidence type="ECO:0000313" key="1">
    <source>
        <dbReference type="EMBL" id="ORZ05759.1"/>
    </source>
</evidence>
<feature type="non-terminal residue" evidence="1">
    <location>
        <position position="1"/>
    </location>
</feature>
<proteinExistence type="predicted"/>
<sequence>DISDIERPIFAKYWDELDPFGTGIVDLPYIITFLGSCHLKDDHIQQVIVLFDSMPEWEQRHMYALLRLVSHIKHGRDVNADLIHLPG</sequence>
<name>A0A1X2HZ08_9FUNG</name>
<reference evidence="1 2" key="1">
    <citation type="submission" date="2016-07" db="EMBL/GenBank/DDBJ databases">
        <title>Pervasive Adenine N6-methylation of Active Genes in Fungi.</title>
        <authorList>
            <consortium name="DOE Joint Genome Institute"/>
            <person name="Mondo S.J."/>
            <person name="Dannebaum R.O."/>
            <person name="Kuo R.C."/>
            <person name="Labutti K."/>
            <person name="Haridas S."/>
            <person name="Kuo A."/>
            <person name="Salamov A."/>
            <person name="Ahrendt S.R."/>
            <person name="Lipzen A."/>
            <person name="Sullivan W."/>
            <person name="Andreopoulos W.B."/>
            <person name="Clum A."/>
            <person name="Lindquist E."/>
            <person name="Daum C."/>
            <person name="Ramamoorthy G.K."/>
            <person name="Gryganskyi A."/>
            <person name="Culley D."/>
            <person name="Magnuson J.K."/>
            <person name="James T.Y."/>
            <person name="O'Malley M.A."/>
            <person name="Stajich J.E."/>
            <person name="Spatafora J.W."/>
            <person name="Visel A."/>
            <person name="Grigoriev I.V."/>
        </authorList>
    </citation>
    <scope>NUCLEOTIDE SEQUENCE [LARGE SCALE GENOMIC DNA]</scope>
    <source>
        <strain evidence="1 2">NRRL 1336</strain>
    </source>
</reference>
<dbReference type="STRING" id="90262.A0A1X2HZ08"/>
<gene>
    <name evidence="1" type="ORF">BCR42DRAFT_295582</name>
</gene>
<dbReference type="EMBL" id="MCGE01000042">
    <property type="protein sequence ID" value="ORZ05759.1"/>
    <property type="molecule type" value="Genomic_DNA"/>
</dbReference>
<protein>
    <recommendedName>
        <fullName evidence="3">EF-hand domain-containing protein</fullName>
    </recommendedName>
</protein>
<evidence type="ECO:0008006" key="3">
    <source>
        <dbReference type="Google" id="ProtNLM"/>
    </source>
</evidence>
<feature type="non-terminal residue" evidence="1">
    <location>
        <position position="87"/>
    </location>
</feature>